<dbReference type="GO" id="GO:0004930">
    <property type="term" value="F:G protein-coupled receptor activity"/>
    <property type="evidence" value="ECO:0007669"/>
    <property type="project" value="UniProtKB-KW"/>
</dbReference>
<evidence type="ECO:0000256" key="17">
    <source>
        <dbReference type="SAM" id="MobiDB-lite"/>
    </source>
</evidence>
<feature type="transmembrane region" description="Helical" evidence="18">
    <location>
        <begin position="499"/>
        <end position="522"/>
    </location>
</feature>
<feature type="compositionally biased region" description="Basic and acidic residues" evidence="17">
    <location>
        <begin position="1947"/>
        <end position="1960"/>
    </location>
</feature>
<feature type="transmembrane region" description="Helical" evidence="18">
    <location>
        <begin position="423"/>
        <end position="447"/>
    </location>
</feature>
<evidence type="ECO:0000256" key="4">
    <source>
        <dbReference type="ARBA" id="ARBA00022692"/>
    </source>
</evidence>
<keyword evidence="14" id="KW-0628">Postsynaptic cell membrane</keyword>
<reference evidence="21 22" key="1">
    <citation type="journal article" date="2018" name="Nat. Ecol. Evol.">
        <title>Shark genomes provide insights into elasmobranch evolution and the origin of vertebrates.</title>
        <authorList>
            <person name="Hara Y"/>
            <person name="Yamaguchi K"/>
            <person name="Onimaru K"/>
            <person name="Kadota M"/>
            <person name="Koyanagi M"/>
            <person name="Keeley SD"/>
            <person name="Tatsumi K"/>
            <person name="Tanaka K"/>
            <person name="Motone F"/>
            <person name="Kageyama Y"/>
            <person name="Nozu R"/>
            <person name="Adachi N"/>
            <person name="Nishimura O"/>
            <person name="Nakagawa R"/>
            <person name="Tanegashima C"/>
            <person name="Kiyatake I"/>
            <person name="Matsumoto R"/>
            <person name="Murakumo K"/>
            <person name="Nishida K"/>
            <person name="Terakita A"/>
            <person name="Kuratani S"/>
            <person name="Sato K"/>
            <person name="Hyodo S Kuraku.S."/>
        </authorList>
    </citation>
    <scope>NUCLEOTIDE SEQUENCE [LARGE SCALE GENOMIC DNA]</scope>
</reference>
<keyword evidence="6 18" id="KW-1133">Transmembrane helix</keyword>
<feature type="signal peptide" evidence="19">
    <location>
        <begin position="1"/>
        <end position="33"/>
    </location>
</feature>
<evidence type="ECO:0000259" key="20">
    <source>
        <dbReference type="PROSITE" id="PS50259"/>
    </source>
</evidence>
<evidence type="ECO:0000256" key="1">
    <source>
        <dbReference type="ARBA" id="ARBA00004487"/>
    </source>
</evidence>
<protein>
    <recommendedName>
        <fullName evidence="20">G-protein coupled receptors family 3 profile domain-containing protein</fullName>
    </recommendedName>
</protein>
<dbReference type="Proteomes" id="UP000287033">
    <property type="component" value="Unassembled WGS sequence"/>
</dbReference>
<feature type="transmembrane region" description="Helical" evidence="18">
    <location>
        <begin position="615"/>
        <end position="637"/>
    </location>
</feature>
<keyword evidence="5 19" id="KW-0732">Signal</keyword>
<feature type="region of interest" description="Disordered" evidence="17">
    <location>
        <begin position="1151"/>
        <end position="1244"/>
    </location>
</feature>
<keyword evidence="22" id="KW-1185">Reference proteome</keyword>
<comment type="caution">
    <text evidence="21">The sequence shown here is derived from an EMBL/GenBank/DDBJ whole genome shotgun (WGS) entry which is preliminary data.</text>
</comment>
<name>A0A401SG66_CHIPU</name>
<evidence type="ECO:0000256" key="6">
    <source>
        <dbReference type="ARBA" id="ARBA00022989"/>
    </source>
</evidence>
<dbReference type="PANTHER" id="PTHR32546">
    <property type="entry name" value="G-PROTEIN COUPLED RECEPTOR 158-RELATED"/>
    <property type="match status" value="1"/>
</dbReference>
<evidence type="ECO:0000256" key="16">
    <source>
        <dbReference type="ARBA" id="ARBA00034104"/>
    </source>
</evidence>
<feature type="chain" id="PRO_5019169173" description="G-protein coupled receptors family 3 profile domain-containing protein" evidence="19">
    <location>
        <begin position="34"/>
        <end position="1973"/>
    </location>
</feature>
<feature type="region of interest" description="Disordered" evidence="17">
    <location>
        <begin position="1947"/>
        <end position="1973"/>
    </location>
</feature>
<evidence type="ECO:0000256" key="12">
    <source>
        <dbReference type="ARBA" id="ARBA00023180"/>
    </source>
</evidence>
<feature type="domain" description="G-protein coupled receptors family 3 profile" evidence="20">
    <location>
        <begin position="389"/>
        <end position="639"/>
    </location>
</feature>
<keyword evidence="4 18" id="KW-0812">Transmembrane</keyword>
<feature type="non-terminal residue" evidence="21">
    <location>
        <position position="1"/>
    </location>
</feature>
<feature type="compositionally biased region" description="Basic and acidic residues" evidence="17">
    <location>
        <begin position="1171"/>
        <end position="1199"/>
    </location>
</feature>
<keyword evidence="12" id="KW-0325">Glycoprotein</keyword>
<evidence type="ECO:0000256" key="11">
    <source>
        <dbReference type="ARBA" id="ARBA00023170"/>
    </source>
</evidence>
<evidence type="ECO:0000256" key="9">
    <source>
        <dbReference type="ARBA" id="ARBA00023136"/>
    </source>
</evidence>
<feature type="transmembrane region" description="Helical" evidence="18">
    <location>
        <begin position="459"/>
        <end position="478"/>
    </location>
</feature>
<feature type="compositionally biased region" description="Polar residues" evidence="17">
    <location>
        <begin position="1024"/>
        <end position="1038"/>
    </location>
</feature>
<feature type="compositionally biased region" description="Polar residues" evidence="17">
    <location>
        <begin position="972"/>
        <end position="986"/>
    </location>
</feature>
<evidence type="ECO:0000256" key="8">
    <source>
        <dbReference type="ARBA" id="ARBA00023040"/>
    </source>
</evidence>
<feature type="region of interest" description="Disordered" evidence="17">
    <location>
        <begin position="1024"/>
        <end position="1081"/>
    </location>
</feature>
<feature type="region of interest" description="Disordered" evidence="17">
    <location>
        <begin position="1309"/>
        <end position="1409"/>
    </location>
</feature>
<proteinExistence type="inferred from homology"/>
<feature type="transmembrane region" description="Helical" evidence="18">
    <location>
        <begin position="390"/>
        <end position="411"/>
    </location>
</feature>
<dbReference type="GO" id="GO:0043005">
    <property type="term" value="C:neuron projection"/>
    <property type="evidence" value="ECO:0007669"/>
    <property type="project" value="UniProtKB-SubCell"/>
</dbReference>
<keyword evidence="15" id="KW-0966">Cell projection</keyword>
<feature type="transmembrane region" description="Helical" evidence="18">
    <location>
        <begin position="553"/>
        <end position="573"/>
    </location>
</feature>
<gene>
    <name evidence="21" type="ORF">chiPu_0007839</name>
</gene>
<feature type="compositionally biased region" description="Polar residues" evidence="17">
    <location>
        <begin position="922"/>
        <end position="942"/>
    </location>
</feature>
<dbReference type="OMA" id="VTDICPW"/>
<comment type="similarity">
    <text evidence="2">Belongs to the G-protein coupled receptor 3 family.</text>
</comment>
<dbReference type="STRING" id="137246.A0A401SG66"/>
<dbReference type="EMBL" id="BEZZ01000248">
    <property type="protein sequence ID" value="GCC29397.1"/>
    <property type="molecule type" value="Genomic_DNA"/>
</dbReference>
<evidence type="ECO:0000256" key="3">
    <source>
        <dbReference type="ARBA" id="ARBA00022475"/>
    </source>
</evidence>
<evidence type="ECO:0000256" key="13">
    <source>
        <dbReference type="ARBA" id="ARBA00023224"/>
    </source>
</evidence>
<keyword evidence="3" id="KW-1003">Cell membrane</keyword>
<dbReference type="Pfam" id="PF22572">
    <property type="entry name" value="GPR158_179_EC"/>
    <property type="match status" value="1"/>
</dbReference>
<evidence type="ECO:0000256" key="2">
    <source>
        <dbReference type="ARBA" id="ARBA00007242"/>
    </source>
</evidence>
<feature type="region of interest" description="Disordered" evidence="17">
    <location>
        <begin position="879"/>
        <end position="986"/>
    </location>
</feature>
<feature type="compositionally biased region" description="Basic and acidic residues" evidence="17">
    <location>
        <begin position="1219"/>
        <end position="1229"/>
    </location>
</feature>
<dbReference type="InterPro" id="IPR017978">
    <property type="entry name" value="GPCR_3_C"/>
</dbReference>
<organism evidence="21 22">
    <name type="scientific">Chiloscyllium punctatum</name>
    <name type="common">Brownbanded bambooshark</name>
    <name type="synonym">Hemiscyllium punctatum</name>
    <dbReference type="NCBI Taxonomy" id="137246"/>
    <lineage>
        <taxon>Eukaryota</taxon>
        <taxon>Metazoa</taxon>
        <taxon>Chordata</taxon>
        <taxon>Craniata</taxon>
        <taxon>Vertebrata</taxon>
        <taxon>Chondrichthyes</taxon>
        <taxon>Elasmobranchii</taxon>
        <taxon>Galeomorphii</taxon>
        <taxon>Galeoidea</taxon>
        <taxon>Orectolobiformes</taxon>
        <taxon>Hemiscylliidae</taxon>
        <taxon>Chiloscyllium</taxon>
    </lineage>
</organism>
<dbReference type="InterPro" id="IPR054714">
    <property type="entry name" value="GPR158_179_extracellular"/>
</dbReference>
<keyword evidence="7" id="KW-0770">Synapse</keyword>
<keyword evidence="13" id="KW-0807">Transducer</keyword>
<evidence type="ECO:0000256" key="10">
    <source>
        <dbReference type="ARBA" id="ARBA00023157"/>
    </source>
</evidence>
<dbReference type="InterPro" id="IPR043458">
    <property type="entry name" value="GPR158/179"/>
</dbReference>
<dbReference type="OrthoDB" id="5823771at2759"/>
<feature type="compositionally biased region" description="Basic and acidic residues" evidence="17">
    <location>
        <begin position="1062"/>
        <end position="1077"/>
    </location>
</feature>
<evidence type="ECO:0000313" key="21">
    <source>
        <dbReference type="EMBL" id="GCC29397.1"/>
    </source>
</evidence>
<evidence type="ECO:0000256" key="7">
    <source>
        <dbReference type="ARBA" id="ARBA00023018"/>
    </source>
</evidence>
<evidence type="ECO:0000256" key="15">
    <source>
        <dbReference type="ARBA" id="ARBA00023273"/>
    </source>
</evidence>
<feature type="compositionally biased region" description="Basic and acidic residues" evidence="17">
    <location>
        <begin position="1335"/>
        <end position="1363"/>
    </location>
</feature>
<keyword evidence="11" id="KW-0675">Receptor</keyword>
<dbReference type="GO" id="GO:0045211">
    <property type="term" value="C:postsynaptic membrane"/>
    <property type="evidence" value="ECO:0007669"/>
    <property type="project" value="UniProtKB-SubCell"/>
</dbReference>
<dbReference type="Pfam" id="PF00003">
    <property type="entry name" value="7tm_3"/>
    <property type="match status" value="1"/>
</dbReference>
<comment type="subcellular location">
    <subcellularLocation>
        <location evidence="1">Cell projection</location>
        <location evidence="1">Neuron projection</location>
    </subcellularLocation>
    <subcellularLocation>
        <location evidence="16">Postsynaptic cell membrane</location>
        <topology evidence="16">Multi-pass membrane protein</topology>
    </subcellularLocation>
</comment>
<sequence>PCGSGWPAGRSHMELTRTTLLLLLVAQVGLCASLGPGLGGSGRPPAETAEAASSFLFSQDPATLLRVNCTKRLEIRAGSNGLPGARVQSLVQGAIDTLVHATNFLNLVFQTNDLRESSVNDEMEWYHALVRSIVEADANIDKAMLILDVPTIPSKSQLVLQAAKRQDAIYLRELSSIPGDPENQTVDNNWFSAMKHEKTADLNKRILTNDLRTLESPKWGLGHSYLTDRGHIQWSSPFLDCEDYKFIPKWMMSLSSSFYGLKPDLSPEFKGVIRMDVSLQSVDIDQCSTEDSWFADSHQCDVNSTECIPLKGQGFQLGAYQCVCKEGYYNPNLISTNGFSRQDDKHISYFSRYAAGEPQRLFQCLPCKEGCGSCVSDAPCLTQVDGHLRLAVLIFQAFCMLLVFISMVIVYRFRKNKRIRASGLLLLETILGGSILLYFPVVFILYFQPSVFRCVLLRWVRTLGFAIIYGTVTLKIYRVLKVFLSRTAQRVPYMTCCRVLKMLAVIVLMVCWFLIAWTLAAWENMDRKIPLVIQSQTPDGQFFNMCQLDRWDYMMAIAEFLLLCWGSYLCYAVRTVPSTYHEPRFMGLAIHNEILMSAAFYGVRFTMATTLHPDWMLLLFFAHSHLTVTMTLILLFIPKFLHVGTPLREDIVAEVYEDELDMRFSGSYLNSSITSAWSDHSLEPDDIRDELKKLYAQLEVHKTKKMTANNPHLLKKRSSRRALGRSIIKRITEIPESMSRQCSRDGSIAGSSYAGSYRKKLHDSASSSLKVREDSIKHRVFSIRKSHSTYDHVREHRDGHISRADSSRDPSLLDSLMRKKLAKKVSERSDGDSLDDAPLVCKSASAHNLTVDMSPLNPTMGGTLQKSLSVVSCARGKSLMLPKKKEENSNQLGERVQRKPSTRQTPTMLQPPTGPAQPGEPNKTSDSAQQGVSEAPQGTTKPALQDGHNKPLVCPWDFQNLQPPPSEIKVNKQITYSPNKRNSVDSSLGKLQANRRVFMDLVRKHRSLHQDSISWDGKETSITQSQTADMQPGANTSPRVGKTVEHSRKNSINPTARVVSPKVDKTRLSSEKIDQVKTDAPVGESKREKYMTLMKQASSNSSIICPWDNIADDASSMDSCIDPKKGRSLSVCVGSPEQLMHGSLKVKDASDQVKHNKGFGHSLKLLMAPGKMKDSKREKSRKVTEKVKSSTDKEREKKTGSATSLDKSTAAAVCPWETGETKNQEEKSQSTEASSAVDASPLRKVDTVDKREKYMTLMKQASSNSSIICPWDNIADDASSMDSTIDPKKGRSLSVCVGSPEQFMHGSLKVKDTNEPPKQPKGFGHSLKLLMAPGKMKDSKREKSRKVTEKVKSSTDKEREKKTGSATSLDKSTAAAVCPWETGESNQEEKSQSAVKSEVADASPLGKVDTGDKRQKYVSLLKQASASAAIVCPWDVILEEASGNKADQKKGRSLSLGANVPATIVHGTLKTNDANYSLQQSQQLALSLKFMMAPGKMWNKEKSEEKSLSIDKSKIADICPWDTADTGNKEETSLSIDKSKVTDICPWDTADTGNKEETSLSTDKSKVTDICPWDTADTGNKEETSLSIDKSKIADICPWDTGNTGNKEETSLSIDKSKVTDICPWDTADTGSKEETSLSIDKSKVTDICPWDTGNTGNKEETSLSIDKSKVTDICPWDTADTGNKEETSLSTDRSKVTDICPWDTADTGNKEETSLSIDKSKVTDICPWDTADTGNKEETSLSIDKSKVTDICPWDTGNTGSKEETSLSIDKSKVTDICPWDTGNTGSKEETSLSIDRSKVTDICPWDTANTGNKEETSLSIDKSKVTDTCPWDIENAVGSEQKTLPDDKLKITVIYPSDRENNGGKKKPSLSFDKSNVSGNCLWDTEDSGCSEGLSLPIDRSKVPDICLWETEPSTTGEIQMGTKPESNFTSIAPSDIEVTATNQHENKEAEKPKDAAKVNKSNLSCPVHLV</sequence>
<evidence type="ECO:0000256" key="19">
    <source>
        <dbReference type="SAM" id="SignalP"/>
    </source>
</evidence>
<accession>A0A401SG66</accession>
<dbReference type="Gene3D" id="3.30.450.20">
    <property type="entry name" value="PAS domain"/>
    <property type="match status" value="1"/>
</dbReference>
<dbReference type="PROSITE" id="PS50259">
    <property type="entry name" value="G_PROTEIN_RECEP_F3_4"/>
    <property type="match status" value="1"/>
</dbReference>
<evidence type="ECO:0000256" key="14">
    <source>
        <dbReference type="ARBA" id="ARBA00023257"/>
    </source>
</evidence>
<dbReference type="PANTHER" id="PTHR32546:SF7">
    <property type="entry name" value="G-PROTEIN COUPLED RECEPTOR 179-RELATED"/>
    <property type="match status" value="1"/>
</dbReference>
<dbReference type="CDD" id="cd15293">
    <property type="entry name" value="7tmC_GPR158-like"/>
    <property type="match status" value="1"/>
</dbReference>
<keyword evidence="10" id="KW-1015">Disulfide bond</keyword>
<keyword evidence="9 18" id="KW-0472">Membrane</keyword>
<keyword evidence="8" id="KW-0297">G-protein coupled receptor</keyword>
<evidence type="ECO:0000313" key="22">
    <source>
        <dbReference type="Proteomes" id="UP000287033"/>
    </source>
</evidence>
<evidence type="ECO:0000256" key="5">
    <source>
        <dbReference type="ARBA" id="ARBA00022729"/>
    </source>
</evidence>
<evidence type="ECO:0000256" key="18">
    <source>
        <dbReference type="SAM" id="Phobius"/>
    </source>
</evidence>